<keyword evidence="3" id="KW-0804">Transcription</keyword>
<proteinExistence type="predicted"/>
<keyword evidence="4" id="KW-0539">Nucleus</keyword>
<evidence type="ECO:0000256" key="3">
    <source>
        <dbReference type="ARBA" id="ARBA00023163"/>
    </source>
</evidence>
<evidence type="ECO:0000256" key="4">
    <source>
        <dbReference type="ARBA" id="ARBA00023242"/>
    </source>
</evidence>
<dbReference type="Pfam" id="PF00172">
    <property type="entry name" value="Zn_clus"/>
    <property type="match status" value="1"/>
</dbReference>
<organism evidence="7 8">
    <name type="scientific">Aspergillus nanangensis</name>
    <dbReference type="NCBI Taxonomy" id="2582783"/>
    <lineage>
        <taxon>Eukaryota</taxon>
        <taxon>Fungi</taxon>
        <taxon>Dikarya</taxon>
        <taxon>Ascomycota</taxon>
        <taxon>Pezizomycotina</taxon>
        <taxon>Eurotiomycetes</taxon>
        <taxon>Eurotiomycetidae</taxon>
        <taxon>Eurotiales</taxon>
        <taxon>Aspergillaceae</taxon>
        <taxon>Aspergillus</taxon>
        <taxon>Aspergillus subgen. Circumdati</taxon>
    </lineage>
</organism>
<feature type="compositionally biased region" description="Basic and acidic residues" evidence="5">
    <location>
        <begin position="617"/>
        <end position="631"/>
    </location>
</feature>
<name>A0AAD4CFQ3_ASPNN</name>
<feature type="compositionally biased region" description="Polar residues" evidence="5">
    <location>
        <begin position="635"/>
        <end position="647"/>
    </location>
</feature>
<keyword evidence="1" id="KW-0805">Transcription regulation</keyword>
<dbReference type="GO" id="GO:0003677">
    <property type="term" value="F:DNA binding"/>
    <property type="evidence" value="ECO:0007669"/>
    <property type="project" value="UniProtKB-KW"/>
</dbReference>
<feature type="region of interest" description="Disordered" evidence="5">
    <location>
        <begin position="52"/>
        <end position="76"/>
    </location>
</feature>
<keyword evidence="8" id="KW-1185">Reference proteome</keyword>
<reference evidence="7" key="2">
    <citation type="submission" date="2020-02" db="EMBL/GenBank/DDBJ databases">
        <authorList>
            <person name="Gilchrist C.L.M."/>
            <person name="Chooi Y.-H."/>
        </authorList>
    </citation>
    <scope>NUCLEOTIDE SEQUENCE</scope>
    <source>
        <strain evidence="7">MST-FP2251</strain>
    </source>
</reference>
<gene>
    <name evidence="7" type="ORF">FE257_012663</name>
</gene>
<feature type="region of interest" description="Disordered" evidence="5">
    <location>
        <begin position="617"/>
        <end position="662"/>
    </location>
</feature>
<dbReference type="InterPro" id="IPR052761">
    <property type="entry name" value="Fungal_Detox/Toxin_TFs"/>
</dbReference>
<dbReference type="GO" id="GO:0009893">
    <property type="term" value="P:positive regulation of metabolic process"/>
    <property type="evidence" value="ECO:0007669"/>
    <property type="project" value="UniProtKB-ARBA"/>
</dbReference>
<dbReference type="EMBL" id="VCAU01000091">
    <property type="protein sequence ID" value="KAF9885681.1"/>
    <property type="molecule type" value="Genomic_DNA"/>
</dbReference>
<dbReference type="PROSITE" id="PS50048">
    <property type="entry name" value="ZN2_CY6_FUNGAL_2"/>
    <property type="match status" value="1"/>
</dbReference>
<dbReference type="GO" id="GO:0000981">
    <property type="term" value="F:DNA-binding transcription factor activity, RNA polymerase II-specific"/>
    <property type="evidence" value="ECO:0007669"/>
    <property type="project" value="InterPro"/>
</dbReference>
<dbReference type="SUPFAM" id="SSF57701">
    <property type="entry name" value="Zn2/Cys6 DNA-binding domain"/>
    <property type="match status" value="1"/>
</dbReference>
<feature type="domain" description="Zn(2)-C6 fungal-type" evidence="6">
    <location>
        <begin position="11"/>
        <end position="43"/>
    </location>
</feature>
<reference evidence="7" key="1">
    <citation type="journal article" date="2019" name="Beilstein J. Org. Chem.">
        <title>Nanangenines: drimane sesquiterpenoids as the dominant metabolite cohort of a novel Australian fungus, Aspergillus nanangensis.</title>
        <authorList>
            <person name="Lacey H.J."/>
            <person name="Gilchrist C.L.M."/>
            <person name="Crombie A."/>
            <person name="Kalaitzis J.A."/>
            <person name="Vuong D."/>
            <person name="Rutledge P.J."/>
            <person name="Turner P."/>
            <person name="Pitt J.I."/>
            <person name="Lacey E."/>
            <person name="Chooi Y.H."/>
            <person name="Piggott A.M."/>
        </authorList>
    </citation>
    <scope>NUCLEOTIDE SEQUENCE</scope>
    <source>
        <strain evidence="7">MST-FP2251</strain>
    </source>
</reference>
<evidence type="ECO:0000313" key="8">
    <source>
        <dbReference type="Proteomes" id="UP001194746"/>
    </source>
</evidence>
<protein>
    <recommendedName>
        <fullName evidence="6">Zn(2)-C6 fungal-type domain-containing protein</fullName>
    </recommendedName>
</protein>
<comment type="caution">
    <text evidence="7">The sequence shown here is derived from an EMBL/GenBank/DDBJ whole genome shotgun (WGS) entry which is preliminary data.</text>
</comment>
<evidence type="ECO:0000259" key="6">
    <source>
        <dbReference type="PROSITE" id="PS50048"/>
    </source>
</evidence>
<dbReference type="CDD" id="cd12148">
    <property type="entry name" value="fungal_TF_MHR"/>
    <property type="match status" value="1"/>
</dbReference>
<dbReference type="Proteomes" id="UP001194746">
    <property type="component" value="Unassembled WGS sequence"/>
</dbReference>
<dbReference type="InterPro" id="IPR001138">
    <property type="entry name" value="Zn2Cys6_DnaBD"/>
</dbReference>
<evidence type="ECO:0000256" key="2">
    <source>
        <dbReference type="ARBA" id="ARBA00023125"/>
    </source>
</evidence>
<dbReference type="SMART" id="SM00066">
    <property type="entry name" value="GAL4"/>
    <property type="match status" value="1"/>
</dbReference>
<dbReference type="PANTHER" id="PTHR47425:SF2">
    <property type="entry name" value="FARB-RELATED"/>
    <property type="match status" value="1"/>
</dbReference>
<dbReference type="PROSITE" id="PS00463">
    <property type="entry name" value="ZN2_CY6_FUNGAL_1"/>
    <property type="match status" value="1"/>
</dbReference>
<evidence type="ECO:0000313" key="7">
    <source>
        <dbReference type="EMBL" id="KAF9885681.1"/>
    </source>
</evidence>
<dbReference type="CDD" id="cd00067">
    <property type="entry name" value="GAL4"/>
    <property type="match status" value="1"/>
</dbReference>
<dbReference type="AlphaFoldDB" id="A0AAD4CFQ3"/>
<sequence length="762" mass="87428">MSLIMKRAPRACTWCHERKVRCDASTFGRPCTRCRQEGHSCMIRKRILSRPRHSTFPPEKHSRLNAANPAPPDEKKVGDLPHAVQKNHVTFSSYPFLELKGFSGLVPEDVAFLSAKGCLEIPERALLDEFVRQYFLHVHPCMPLIDEAVFWKYYREGPQGTEAPRLSLLFFQALLFASSPYISLQTAQDCGFEDIRAGWNTLYQRAKDDPQCASLWLAHAIQAATTAAFQLTSKVHMEELAQSRLWWSILVRDRSICLGVRRRPQVLSFELRMMADLPNEESFQAEIHGSQVYDSTTKRMLFTVFREQCQLAALLTEMVLVVFGNQGLSVPILTHEGFQDRLAVINKIRISLLLWEKSSSISHCASKNVHNAVIKFTHLTMMYYQASRMELAHYEASLLETHSEFVGINYVRQLSHTGNMLYDAMTRLVSILDYFRQKGKSQNLPLTIVGYVTMPLVLSAINFKLSSSEIEMDARRQSMECLGELMSHSRRAYKVSEFISTQTDNILRLAYLTSQQIFLRQDADFRLQRRSSPSLQSPRTNVDTKYVKPPLHVSNRRVNNWHDAFLQNPRAYLLISTTVDYFMSVGRLPQNSALPEFVCTLSPWGKIRLPWSSEKVQLGRENHQEQPDRSETGAMPQSSVWTTSSNTRKNEQRQLDPSIPDCTSRLSSDEWLHDEVILSGHEHRIDNHQDQQNNIGYFPLRQVFNGSPLLEPPAHVASAQFPQFDSEMARENTREKAETWELTEVAVPYDEFMNSLVHDCFG</sequence>
<keyword evidence="2" id="KW-0238">DNA-binding</keyword>
<evidence type="ECO:0000256" key="5">
    <source>
        <dbReference type="SAM" id="MobiDB-lite"/>
    </source>
</evidence>
<evidence type="ECO:0000256" key="1">
    <source>
        <dbReference type="ARBA" id="ARBA00023015"/>
    </source>
</evidence>
<dbReference type="Gene3D" id="4.10.240.10">
    <property type="entry name" value="Zn(2)-C6 fungal-type DNA-binding domain"/>
    <property type="match status" value="1"/>
</dbReference>
<accession>A0AAD4CFQ3</accession>
<dbReference type="PANTHER" id="PTHR47425">
    <property type="entry name" value="FARB-RELATED"/>
    <property type="match status" value="1"/>
</dbReference>
<dbReference type="InterPro" id="IPR036864">
    <property type="entry name" value="Zn2-C6_fun-type_DNA-bd_sf"/>
</dbReference>
<dbReference type="GO" id="GO:0008270">
    <property type="term" value="F:zinc ion binding"/>
    <property type="evidence" value="ECO:0007669"/>
    <property type="project" value="InterPro"/>
</dbReference>